<dbReference type="SMART" id="SM00052">
    <property type="entry name" value="EAL"/>
    <property type="match status" value="1"/>
</dbReference>
<dbReference type="Pfam" id="PF08668">
    <property type="entry name" value="HDOD"/>
    <property type="match status" value="1"/>
</dbReference>
<evidence type="ECO:0000259" key="1">
    <source>
        <dbReference type="PROSITE" id="PS50883"/>
    </source>
</evidence>
<comment type="caution">
    <text evidence="3">The sequence shown here is derived from an EMBL/GenBank/DDBJ whole genome shotgun (WGS) entry which is preliminary data.</text>
</comment>
<dbReference type="Gene3D" id="3.20.20.450">
    <property type="entry name" value="EAL domain"/>
    <property type="match status" value="1"/>
</dbReference>
<dbReference type="Gene3D" id="1.10.3210.10">
    <property type="entry name" value="Hypothetical protein af1432"/>
    <property type="match status" value="1"/>
</dbReference>
<evidence type="ECO:0000313" key="4">
    <source>
        <dbReference type="Proteomes" id="UP001139319"/>
    </source>
</evidence>
<dbReference type="PANTHER" id="PTHR33525">
    <property type="match status" value="1"/>
</dbReference>
<evidence type="ECO:0000259" key="2">
    <source>
        <dbReference type="PROSITE" id="PS51833"/>
    </source>
</evidence>
<organism evidence="3 4">
    <name type="scientific">Gilvimarinus xylanilyticus</name>
    <dbReference type="NCBI Taxonomy" id="2944139"/>
    <lineage>
        <taxon>Bacteria</taxon>
        <taxon>Pseudomonadati</taxon>
        <taxon>Pseudomonadota</taxon>
        <taxon>Gammaproteobacteria</taxon>
        <taxon>Cellvibrionales</taxon>
        <taxon>Cellvibrionaceae</taxon>
        <taxon>Gilvimarinus</taxon>
    </lineage>
</organism>
<dbReference type="InterPro" id="IPR001633">
    <property type="entry name" value="EAL_dom"/>
</dbReference>
<dbReference type="PROSITE" id="PS50883">
    <property type="entry name" value="EAL"/>
    <property type="match status" value="1"/>
</dbReference>
<gene>
    <name evidence="3" type="ORF">M6D89_05850</name>
</gene>
<dbReference type="InterPro" id="IPR035919">
    <property type="entry name" value="EAL_sf"/>
</dbReference>
<dbReference type="SUPFAM" id="SSF141868">
    <property type="entry name" value="EAL domain-like"/>
    <property type="match status" value="1"/>
</dbReference>
<dbReference type="InterPro" id="IPR052340">
    <property type="entry name" value="RNase_Y/CdgJ"/>
</dbReference>
<dbReference type="Pfam" id="PF00563">
    <property type="entry name" value="EAL"/>
    <property type="match status" value="1"/>
</dbReference>
<feature type="domain" description="EAL" evidence="1">
    <location>
        <begin position="1"/>
        <end position="205"/>
    </location>
</feature>
<protein>
    <submittedName>
        <fullName evidence="3">HDOD domain-containing protein</fullName>
    </submittedName>
</protein>
<dbReference type="Proteomes" id="UP001139319">
    <property type="component" value="Unassembled WGS sequence"/>
</dbReference>
<dbReference type="PIRSF" id="PIRSF003180">
    <property type="entry name" value="DiGMPpdiest_YuxH"/>
    <property type="match status" value="1"/>
</dbReference>
<dbReference type="InterPro" id="IPR014408">
    <property type="entry name" value="dGMP_Pdiesterase_EAL/HD-GYP"/>
</dbReference>
<evidence type="ECO:0000313" key="3">
    <source>
        <dbReference type="EMBL" id="MCP8898820.1"/>
    </source>
</evidence>
<proteinExistence type="predicted"/>
<dbReference type="PANTHER" id="PTHR33525:SF4">
    <property type="entry name" value="CYCLIC DI-GMP PHOSPHODIESTERASE CDGJ"/>
    <property type="match status" value="1"/>
</dbReference>
<feature type="domain" description="HDOD" evidence="2">
    <location>
        <begin position="199"/>
        <end position="385"/>
    </location>
</feature>
<accession>A0A9X2I1X8</accession>
<sequence>MPDSSPLLARQPIFNTQLEVVAYELLYRATHANRADFVDGSIASSQVLLNTFTELSIEAVVGPHRAFVNFTGPLMDATLPFDHKQLVIEVLETEHIDAGLLHRLKILREQGFSIALDDFVLNRKSAALLPYADIIKLDVLALNQEQLEKHSGYLKKLGLELLAEKIETFEMLEYCQGLGFDYFQGYFLEKPKVLSGQRLSESKQSVLQLLAKLNAPEASFEDIETIISRDPVLSYKLLRLVNSAAFGLPRQIESLRQALTLLGLKIIKNWIGLLAMAKLSDKPPELAVNALIRAKMCELMAAVQLPQAQCDTYFTTGLLSMLDAFMDAPLEQVLADIQLSDNLRRALLDFEGTEGKFLQAAITYERGQWQDIDWPYLAHYDLNPGVLTELYLQTLSWVDDTQLTLQADVREAKRR</sequence>
<name>A0A9X2I1X8_9GAMM</name>
<dbReference type="RefSeq" id="WP_253967088.1">
    <property type="nucleotide sequence ID" value="NZ_JAMFTH010000001.1"/>
</dbReference>
<dbReference type="PROSITE" id="PS51833">
    <property type="entry name" value="HDOD"/>
    <property type="match status" value="1"/>
</dbReference>
<dbReference type="InterPro" id="IPR013976">
    <property type="entry name" value="HDOD"/>
</dbReference>
<reference evidence="3" key="2">
    <citation type="submission" date="2023-01" db="EMBL/GenBank/DDBJ databases">
        <title>Gilvimarinus xylanilyticus HB14 isolated from Caulerpa lentillifera aquaculture base in Hainan, China.</title>
        <authorList>
            <person name="Zhang Y.-J."/>
        </authorList>
    </citation>
    <scope>NUCLEOTIDE SEQUENCE</scope>
    <source>
        <strain evidence="3">HB14</strain>
    </source>
</reference>
<dbReference type="SUPFAM" id="SSF109604">
    <property type="entry name" value="HD-domain/PDEase-like"/>
    <property type="match status" value="1"/>
</dbReference>
<reference evidence="3" key="1">
    <citation type="submission" date="2022-05" db="EMBL/GenBank/DDBJ databases">
        <authorList>
            <person name="Sun H.-N."/>
        </authorList>
    </citation>
    <scope>NUCLEOTIDE SEQUENCE</scope>
    <source>
        <strain evidence="3">HB14</strain>
    </source>
</reference>
<keyword evidence="4" id="KW-1185">Reference proteome</keyword>
<dbReference type="AlphaFoldDB" id="A0A9X2I1X8"/>
<dbReference type="EMBL" id="JAMFTH010000001">
    <property type="protein sequence ID" value="MCP8898820.1"/>
    <property type="molecule type" value="Genomic_DNA"/>
</dbReference>